<dbReference type="AlphaFoldDB" id="A0A484HHN8"/>
<dbReference type="EMBL" id="CAACVI010000001">
    <property type="protein sequence ID" value="VEN72703.1"/>
    <property type="molecule type" value="Genomic_DNA"/>
</dbReference>
<organism evidence="1">
    <name type="scientific">uncultured Desulfobacteraceae bacterium</name>
    <dbReference type="NCBI Taxonomy" id="218296"/>
    <lineage>
        <taxon>Bacteria</taxon>
        <taxon>Pseudomonadati</taxon>
        <taxon>Thermodesulfobacteriota</taxon>
        <taxon>Desulfobacteria</taxon>
        <taxon>Desulfobacterales</taxon>
        <taxon>Desulfobacteraceae</taxon>
        <taxon>environmental samples</taxon>
    </lineage>
</organism>
<evidence type="ECO:0000313" key="1">
    <source>
        <dbReference type="EMBL" id="VEN72703.1"/>
    </source>
</evidence>
<name>A0A484HHN8_9BACT</name>
<dbReference type="Pfam" id="PF08843">
    <property type="entry name" value="AbiEii"/>
    <property type="match status" value="1"/>
</dbReference>
<evidence type="ECO:0008006" key="2">
    <source>
        <dbReference type="Google" id="ProtNLM"/>
    </source>
</evidence>
<gene>
    <name evidence="1" type="ORF">EPICR_10202</name>
</gene>
<sequence length="226" mass="26423">MDIFKRHEIFEIETLKRLKAHHLLEPLAFGGGTMLRLCHELSRYSADLDFWFVKERDYEKYFDKMAKALGKDCEITDSQIKFHTLLFEIRSPGYPRRLKIEIRKQSGEFDFQDQIAFSRHSVIQVIVRAFTLEQMMKNKTAALADRGEIRDGFDIEFLLRKGVALPDMDDSRVSRIERAVKGFKPSDFKVKLGSILESDMRKYHVENGFGLLEQKIRSLQGRRSAV</sequence>
<protein>
    <recommendedName>
        <fullName evidence="2">Nucleotidyl transferase AbiEii/AbiGii toxin family protein</fullName>
    </recommendedName>
</protein>
<proteinExistence type="predicted"/>
<dbReference type="Gene3D" id="3.10.450.620">
    <property type="entry name" value="JHP933, nucleotidyltransferase-like core domain"/>
    <property type="match status" value="1"/>
</dbReference>
<accession>A0A484HHN8</accession>
<reference evidence="1" key="1">
    <citation type="submission" date="2019-01" db="EMBL/GenBank/DDBJ databases">
        <authorList>
            <consortium name="Genoscope - CEA"/>
            <person name="William W."/>
        </authorList>
    </citation>
    <scope>NUCLEOTIDE SEQUENCE</scope>
    <source>
        <strain evidence="1">CR-1</strain>
    </source>
</reference>
<dbReference type="InterPro" id="IPR014942">
    <property type="entry name" value="AbiEii"/>
</dbReference>